<reference evidence="2" key="1">
    <citation type="journal article" date="2023" name="Front. Plant Sci.">
        <title>Chromosomal-level genome assembly of Melastoma candidum provides insights into trichome evolution.</title>
        <authorList>
            <person name="Zhong Y."/>
            <person name="Wu W."/>
            <person name="Sun C."/>
            <person name="Zou P."/>
            <person name="Liu Y."/>
            <person name="Dai S."/>
            <person name="Zhou R."/>
        </authorList>
    </citation>
    <scope>NUCLEOTIDE SEQUENCE [LARGE SCALE GENOMIC DNA]</scope>
</reference>
<evidence type="ECO:0000313" key="2">
    <source>
        <dbReference type="Proteomes" id="UP001057402"/>
    </source>
</evidence>
<dbReference type="Proteomes" id="UP001057402">
    <property type="component" value="Chromosome 2"/>
</dbReference>
<comment type="caution">
    <text evidence="1">The sequence shown here is derived from an EMBL/GenBank/DDBJ whole genome shotgun (WGS) entry which is preliminary data.</text>
</comment>
<evidence type="ECO:0000313" key="1">
    <source>
        <dbReference type="EMBL" id="KAI4385090.1"/>
    </source>
</evidence>
<organism evidence="1 2">
    <name type="scientific">Melastoma candidum</name>
    <dbReference type="NCBI Taxonomy" id="119954"/>
    <lineage>
        <taxon>Eukaryota</taxon>
        <taxon>Viridiplantae</taxon>
        <taxon>Streptophyta</taxon>
        <taxon>Embryophyta</taxon>
        <taxon>Tracheophyta</taxon>
        <taxon>Spermatophyta</taxon>
        <taxon>Magnoliopsida</taxon>
        <taxon>eudicotyledons</taxon>
        <taxon>Gunneridae</taxon>
        <taxon>Pentapetalae</taxon>
        <taxon>rosids</taxon>
        <taxon>malvids</taxon>
        <taxon>Myrtales</taxon>
        <taxon>Melastomataceae</taxon>
        <taxon>Melastomatoideae</taxon>
        <taxon>Melastomateae</taxon>
        <taxon>Melastoma</taxon>
    </lineage>
</organism>
<protein>
    <submittedName>
        <fullName evidence="1">Uncharacterized protein</fullName>
    </submittedName>
</protein>
<accession>A0ACB9S1Q1</accession>
<gene>
    <name evidence="1" type="ORF">MLD38_003152</name>
</gene>
<proteinExistence type="predicted"/>
<keyword evidence="2" id="KW-1185">Reference proteome</keyword>
<name>A0ACB9S1Q1_9MYRT</name>
<sequence length="434" mass="48536">MARECRKSETPHFFKVILRDDGDLCMPKKFVRAHGGALADAVVLEVPGGDTWDVRLSKEDGKFLLRDGWADFLKHYGVRHGHFVIFRYNGGSKFCVAICDVTACEIDYLAKPDARPRPGKTSVQEERVGPELPPCVEEEKKTLPVRSCRPANIPRSSGEGIHKGTFGSHTVNNCSKHDYPALEAASKSGALSRASSFRCIRPSALIVIQPTYVYPKYCFYMSNTFVRTFIPKAKKCGNIRLYTTGGKSWTVGYTIKTQYHSIQRGWSRFAVDNDLRVGDVCVFESSGVSQLSFRVEIFHSFPEGGTGPCTTSYPKRSAGSGHQTGLLTRNSFRAVIQPSGLTRLNIPSSFIKEHMEPKEPQARRVAFDATLKVAKKSWLVEILNVGPTYNRYRMSKGWPVFAEENGLRKGDICVFSLVEANWVFQVSITRVIQD</sequence>
<dbReference type="EMBL" id="CM042881">
    <property type="protein sequence ID" value="KAI4385090.1"/>
    <property type="molecule type" value="Genomic_DNA"/>
</dbReference>